<dbReference type="PANTHER" id="PTHR30134">
    <property type="entry name" value="HYDROGENASE PROTEIN ASSEMBLY PROTEIN, NICKEL CHAPERONE"/>
    <property type="match status" value="1"/>
</dbReference>
<feature type="domain" description="CobW/HypB/UreG nucleotide-binding" evidence="8">
    <location>
        <begin position="60"/>
        <end position="220"/>
    </location>
</feature>
<keyword evidence="10" id="KW-1185">Reference proteome</keyword>
<keyword evidence="3" id="KW-0479">Metal-binding</keyword>
<dbReference type="RefSeq" id="WP_200674354.1">
    <property type="nucleotide sequence ID" value="NZ_JAACYA010000002.1"/>
</dbReference>
<evidence type="ECO:0000256" key="4">
    <source>
        <dbReference type="ARBA" id="ARBA00022741"/>
    </source>
</evidence>
<reference evidence="9 10" key="1">
    <citation type="journal article" date="2021" name="Syst. Appl. Microbiol.">
        <title>Persephonella atlantica sp. nov.: How to adapt to physico-chemical gradients in high temperature hydrothermal habitats.</title>
        <authorList>
            <person name="Francois D.X."/>
            <person name="Godfroy A."/>
            <person name="Mathien C."/>
            <person name="Aube J."/>
            <person name="Cathalot C."/>
            <person name="Lesongeur F."/>
            <person name="L'Haridon S."/>
            <person name="Philippon X."/>
            <person name="Roussel E.G."/>
        </authorList>
    </citation>
    <scope>NUCLEOTIDE SEQUENCE [LARGE SCALE GENOMIC DNA]</scope>
    <source>
        <strain evidence="9 10">MO1340</strain>
    </source>
</reference>
<dbReference type="Gene3D" id="3.40.50.300">
    <property type="entry name" value="P-loop containing nucleotide triphosphate hydrolases"/>
    <property type="match status" value="1"/>
</dbReference>
<organism evidence="9 10">
    <name type="scientific">Persephonella atlantica</name>
    <dbReference type="NCBI Taxonomy" id="2699429"/>
    <lineage>
        <taxon>Bacteria</taxon>
        <taxon>Pseudomonadati</taxon>
        <taxon>Aquificota</taxon>
        <taxon>Aquificia</taxon>
        <taxon>Aquificales</taxon>
        <taxon>Hydrogenothermaceae</taxon>
        <taxon>Persephonella</taxon>
    </lineage>
</organism>
<dbReference type="NCBIfam" id="TIGR00073">
    <property type="entry name" value="hypB"/>
    <property type="match status" value="1"/>
</dbReference>
<dbReference type="InterPro" id="IPR027417">
    <property type="entry name" value="P-loop_NTPase"/>
</dbReference>
<comment type="caution">
    <text evidence="9">The sequence shown here is derived from an EMBL/GenBank/DDBJ whole genome shotgun (WGS) entry which is preliminary data.</text>
</comment>
<accession>A0ABS1GJ62</accession>
<dbReference type="Proteomes" id="UP000772812">
    <property type="component" value="Unassembled WGS sequence"/>
</dbReference>
<dbReference type="PANTHER" id="PTHR30134:SF2">
    <property type="entry name" value="HYDROGENASE MATURATION FACTOR HYPB"/>
    <property type="match status" value="1"/>
</dbReference>
<dbReference type="InterPro" id="IPR003495">
    <property type="entry name" value="CobW/HypB/UreG_nucleotide-bd"/>
</dbReference>
<evidence type="ECO:0000256" key="7">
    <source>
        <dbReference type="ARBA" id="ARBA00023134"/>
    </source>
</evidence>
<evidence type="ECO:0000256" key="1">
    <source>
        <dbReference type="ARBA" id="ARBA00006211"/>
    </source>
</evidence>
<sequence>MCKDCGCSITDAHDHHHHHHSNPTLEDKKTVEVITKILDANDKQAESNRKHFDEHGILAVNLMSSPGSGKTTLLEKTIQALKGQLNIGVIEGDLETNRDAERIKAQGAPAYQISTGQACHLDAFMVHEGIHHLPLKDLDIVFVENVGNLVCPASYDIGTHINVVLLSVPEGDDKPAKYPVMFRSADLMLITKIDLLPYFDFDVEKAVSEARQLNPKMDVIQISTKTGEGMDKWINYLKLKSSVRTVI</sequence>
<dbReference type="PIRSF" id="PIRSF005624">
    <property type="entry name" value="Ni-bind_GTPase"/>
    <property type="match status" value="1"/>
</dbReference>
<comment type="similarity">
    <text evidence="1">Belongs to the SIMIBI class G3E GTPase family. HypB/HupM subfamily.</text>
</comment>
<dbReference type="Pfam" id="PF02492">
    <property type="entry name" value="cobW"/>
    <property type="match status" value="1"/>
</dbReference>
<evidence type="ECO:0000259" key="8">
    <source>
        <dbReference type="Pfam" id="PF02492"/>
    </source>
</evidence>
<keyword evidence="4" id="KW-0547">Nucleotide-binding</keyword>
<protein>
    <submittedName>
        <fullName evidence="9">Hydrogenase nickel incorporation protein HypB</fullName>
    </submittedName>
</protein>
<keyword evidence="5" id="KW-0378">Hydrolase</keyword>
<dbReference type="EMBL" id="JAACYA010000002">
    <property type="protein sequence ID" value="MBK3332953.1"/>
    <property type="molecule type" value="Genomic_DNA"/>
</dbReference>
<name>A0ABS1GJ62_9AQUI</name>
<keyword evidence="2" id="KW-0533">Nickel</keyword>
<keyword evidence="7" id="KW-0342">GTP-binding</keyword>
<evidence type="ECO:0000256" key="3">
    <source>
        <dbReference type="ARBA" id="ARBA00022723"/>
    </source>
</evidence>
<dbReference type="SUPFAM" id="SSF52540">
    <property type="entry name" value="P-loop containing nucleoside triphosphate hydrolases"/>
    <property type="match status" value="1"/>
</dbReference>
<proteinExistence type="inferred from homology"/>
<evidence type="ECO:0000256" key="5">
    <source>
        <dbReference type="ARBA" id="ARBA00022801"/>
    </source>
</evidence>
<dbReference type="CDD" id="cd05390">
    <property type="entry name" value="HypB"/>
    <property type="match status" value="1"/>
</dbReference>
<evidence type="ECO:0000313" key="10">
    <source>
        <dbReference type="Proteomes" id="UP000772812"/>
    </source>
</evidence>
<gene>
    <name evidence="9" type="primary">hypB</name>
    <name evidence="9" type="ORF">GWK41_07715</name>
</gene>
<keyword evidence="6" id="KW-0862">Zinc</keyword>
<evidence type="ECO:0000313" key="9">
    <source>
        <dbReference type="EMBL" id="MBK3332953.1"/>
    </source>
</evidence>
<evidence type="ECO:0000256" key="2">
    <source>
        <dbReference type="ARBA" id="ARBA00022596"/>
    </source>
</evidence>
<dbReference type="InterPro" id="IPR004392">
    <property type="entry name" value="Hyd_mat_HypB"/>
</dbReference>
<evidence type="ECO:0000256" key="6">
    <source>
        <dbReference type="ARBA" id="ARBA00022833"/>
    </source>
</evidence>